<feature type="binding site" evidence="11">
    <location>
        <position position="190"/>
    </location>
    <ligand>
        <name>substrate</name>
    </ligand>
</feature>
<feature type="binding site" evidence="11">
    <location>
        <begin position="218"/>
        <end position="219"/>
    </location>
    <ligand>
        <name>substrate</name>
    </ligand>
</feature>
<dbReference type="GO" id="GO:0009089">
    <property type="term" value="P:lysine biosynthetic process via diaminopimelate"/>
    <property type="evidence" value="ECO:0007669"/>
    <property type="project" value="UniProtKB-UniRule"/>
</dbReference>
<evidence type="ECO:0000313" key="13">
    <source>
        <dbReference type="EMBL" id="URJ28206.1"/>
    </source>
</evidence>
<dbReference type="GO" id="GO:0008837">
    <property type="term" value="F:diaminopimelate epimerase activity"/>
    <property type="evidence" value="ECO:0007669"/>
    <property type="project" value="UniProtKB-UniRule"/>
</dbReference>
<evidence type="ECO:0000256" key="4">
    <source>
        <dbReference type="ARBA" id="ARBA00013080"/>
    </source>
</evidence>
<evidence type="ECO:0000313" key="14">
    <source>
        <dbReference type="Proteomes" id="UP001056209"/>
    </source>
</evidence>
<dbReference type="EC" id="5.1.1.7" evidence="4 11"/>
<feature type="active site" description="Proton donor" evidence="11">
    <location>
        <position position="73"/>
    </location>
</feature>
<dbReference type="FunFam" id="3.10.310.10:FF:000002">
    <property type="entry name" value="Diaminopimelate epimerase"/>
    <property type="match status" value="1"/>
</dbReference>
<evidence type="ECO:0000256" key="2">
    <source>
        <dbReference type="ARBA" id="ARBA00005196"/>
    </source>
</evidence>
<dbReference type="PANTHER" id="PTHR31689">
    <property type="entry name" value="DIAMINOPIMELATE EPIMERASE, CHLOROPLASTIC"/>
    <property type="match status" value="1"/>
</dbReference>
<feature type="active site" description="Proton acceptor" evidence="11">
    <location>
        <position position="217"/>
    </location>
</feature>
<dbReference type="PANTHER" id="PTHR31689:SF0">
    <property type="entry name" value="DIAMINOPIMELATE EPIMERASE"/>
    <property type="match status" value="1"/>
</dbReference>
<comment type="subcellular location">
    <subcellularLocation>
        <location evidence="1 11">Cytoplasm</location>
    </subcellularLocation>
</comment>
<sequence>MRFSKMNGLGNDFIIIDAITQNIHLTPKNIKYLSNRYYGIGCDQLLIVEPPYDPKIDFHCRIYNANGTEVNQCGNGIRCCAQFVYLKKLTNKRNIHISTRTHHTILSIMDDNHISVNMGPPIFDPKLIPFYASQYQKTYILFLPTQTILCGIVSMGNPHCVILVETIETVQVSLLGSTLKNHHCFPEQANVSFMQIIDRSNIRLRIYERGVGETQACGTAACAAVAIGIQQELLCETVDVILPGGTLSIHWKGIGNPLYMTGPTSYVYDGDINL</sequence>
<feature type="site" description="Could be important to modulate the pK values of the two catalytic cysteine residues" evidence="11">
    <location>
        <position position="208"/>
    </location>
</feature>
<evidence type="ECO:0000256" key="7">
    <source>
        <dbReference type="ARBA" id="ARBA00023154"/>
    </source>
</evidence>
<feature type="site" description="Could be important to modulate the pK values of the two catalytic cysteine residues" evidence="11">
    <location>
        <position position="159"/>
    </location>
</feature>
<feature type="binding site" evidence="11">
    <location>
        <begin position="208"/>
        <end position="209"/>
    </location>
    <ligand>
        <name>substrate</name>
    </ligand>
</feature>
<dbReference type="GO" id="GO:0005829">
    <property type="term" value="C:cytosol"/>
    <property type="evidence" value="ECO:0007669"/>
    <property type="project" value="TreeGrafter"/>
</dbReference>
<accession>A0A9Q8X2K8</accession>
<keyword evidence="8 11" id="KW-0413">Isomerase</keyword>
<dbReference type="Proteomes" id="UP001056209">
    <property type="component" value="Chromosome"/>
</dbReference>
<comment type="function">
    <text evidence="11">Catalyzes the stereoinversion of LL-2,6-diaminopimelate (L,L-DAP) to meso-diaminopimelate (meso-DAP), a precursor of L-lysine and an essential component of the bacterial peptidoglycan.</text>
</comment>
<dbReference type="PROSITE" id="PS01326">
    <property type="entry name" value="DAP_EPIMERASE"/>
    <property type="match status" value="1"/>
</dbReference>
<feature type="binding site" evidence="11">
    <location>
        <position position="44"/>
    </location>
    <ligand>
        <name>substrate</name>
    </ligand>
</feature>
<organism evidence="13 14">
    <name type="scientific">Candidatus Blochmannia vicinus</name>
    <name type="common">nom. nud.</name>
    <dbReference type="NCBI Taxonomy" id="251540"/>
    <lineage>
        <taxon>Bacteria</taxon>
        <taxon>Pseudomonadati</taxon>
        <taxon>Pseudomonadota</taxon>
        <taxon>Gammaproteobacteria</taxon>
        <taxon>Enterobacterales</taxon>
        <taxon>Enterobacteriaceae</taxon>
        <taxon>ant endosymbionts</taxon>
        <taxon>Candidatus Blochmanniella</taxon>
    </lineage>
</organism>
<dbReference type="EMBL" id="CP097753">
    <property type="protein sequence ID" value="URJ28206.1"/>
    <property type="molecule type" value="Genomic_DNA"/>
</dbReference>
<feature type="binding site" evidence="11">
    <location>
        <begin position="74"/>
        <end position="75"/>
    </location>
    <ligand>
        <name>substrate</name>
    </ligand>
</feature>
<feature type="binding site" evidence="11">
    <location>
        <position position="64"/>
    </location>
    <ligand>
        <name>substrate</name>
    </ligand>
</feature>
<comment type="subunit">
    <text evidence="11">Homodimer.</text>
</comment>
<dbReference type="RefSeq" id="WP_250248630.1">
    <property type="nucleotide sequence ID" value="NZ_CP097753.1"/>
</dbReference>
<dbReference type="Pfam" id="PF01678">
    <property type="entry name" value="DAP_epimerase"/>
    <property type="match status" value="2"/>
</dbReference>
<keyword evidence="5 11" id="KW-0963">Cytoplasm</keyword>
<protein>
    <recommendedName>
        <fullName evidence="10 11">Diaminopimelate epimerase</fullName>
        <shortName evidence="11">DAP epimerase</shortName>
        <ecNumber evidence="4 11">5.1.1.7</ecNumber>
    </recommendedName>
    <alternativeName>
        <fullName evidence="11">PLP-independent amino acid racemase</fullName>
    </alternativeName>
</protein>
<evidence type="ECO:0000256" key="11">
    <source>
        <dbReference type="HAMAP-Rule" id="MF_00197"/>
    </source>
</evidence>
<dbReference type="SUPFAM" id="SSF54506">
    <property type="entry name" value="Diaminopimelate epimerase-like"/>
    <property type="match status" value="2"/>
</dbReference>
<dbReference type="InterPro" id="IPR001653">
    <property type="entry name" value="DAP_epimerase_DapF"/>
</dbReference>
<evidence type="ECO:0000256" key="5">
    <source>
        <dbReference type="ARBA" id="ARBA00022490"/>
    </source>
</evidence>
<keyword evidence="7 11" id="KW-0457">Lysine biosynthesis</keyword>
<comment type="pathway">
    <text evidence="2 11">Amino-acid biosynthesis; L-lysine biosynthesis via DAP pathway; DL-2,6-diaminopimelate from LL-2,6-diaminopimelate: step 1/1.</text>
</comment>
<feature type="binding site" evidence="11">
    <location>
        <position position="11"/>
    </location>
    <ligand>
        <name>substrate</name>
    </ligand>
</feature>
<dbReference type="NCBIfam" id="TIGR00652">
    <property type="entry name" value="DapF"/>
    <property type="match status" value="1"/>
</dbReference>
<evidence type="ECO:0000256" key="3">
    <source>
        <dbReference type="ARBA" id="ARBA00010219"/>
    </source>
</evidence>
<dbReference type="AlphaFoldDB" id="A0A9Q8X2K8"/>
<feature type="active site" evidence="12">
    <location>
        <position position="73"/>
    </location>
</feature>
<feature type="site" description="Important for dimerization" evidence="11">
    <location>
        <position position="268"/>
    </location>
</feature>
<gene>
    <name evidence="11 13" type="primary">dapF</name>
    <name evidence="13" type="ORF">M9393_00270</name>
</gene>
<reference evidence="13" key="1">
    <citation type="submission" date="2022-05" db="EMBL/GenBank/DDBJ databases">
        <title>Impact of host demography and evolutionary history on endosymbiont molecular evolution: a test in carpenter ants (Genus Camponotus) and their Blochmannia endosymbionts.</title>
        <authorList>
            <person name="Manthey J.D."/>
            <person name="Giron J.C."/>
            <person name="Hruska J.P."/>
        </authorList>
    </citation>
    <scope>NUCLEOTIDE SEQUENCE</scope>
    <source>
        <strain evidence="13">C-039</strain>
    </source>
</reference>
<dbReference type="Gene3D" id="3.10.310.10">
    <property type="entry name" value="Diaminopimelate Epimerase, Chain A, domain 1"/>
    <property type="match status" value="2"/>
</dbReference>
<comment type="catalytic activity">
    <reaction evidence="9 11">
        <text>(2S,6S)-2,6-diaminopimelate = meso-2,6-diaminopimelate</text>
        <dbReference type="Rhea" id="RHEA:15393"/>
        <dbReference type="ChEBI" id="CHEBI:57609"/>
        <dbReference type="ChEBI" id="CHEBI:57791"/>
        <dbReference type="EC" id="5.1.1.7"/>
    </reaction>
</comment>
<evidence type="ECO:0000256" key="6">
    <source>
        <dbReference type="ARBA" id="ARBA00022605"/>
    </source>
</evidence>
<comment type="similarity">
    <text evidence="3 11">Belongs to the diaminopimelate epimerase family.</text>
</comment>
<dbReference type="InterPro" id="IPR018510">
    <property type="entry name" value="DAP_epimerase_AS"/>
</dbReference>
<evidence type="ECO:0000256" key="10">
    <source>
        <dbReference type="ARBA" id="ARBA00074775"/>
    </source>
</evidence>
<evidence type="ECO:0000256" key="1">
    <source>
        <dbReference type="ARBA" id="ARBA00004496"/>
    </source>
</evidence>
<evidence type="ECO:0000256" key="12">
    <source>
        <dbReference type="PROSITE-ProRule" id="PRU10125"/>
    </source>
</evidence>
<dbReference type="FunFam" id="3.10.310.10:FF:000001">
    <property type="entry name" value="Diaminopimelate epimerase"/>
    <property type="match status" value="1"/>
</dbReference>
<feature type="binding site" evidence="11">
    <location>
        <position position="157"/>
    </location>
    <ligand>
        <name>substrate</name>
    </ligand>
</feature>
<name>A0A9Q8X2K8_9ENTR</name>
<proteinExistence type="inferred from homology"/>
<dbReference type="HAMAP" id="MF_00197">
    <property type="entry name" value="DAP_epimerase"/>
    <property type="match status" value="1"/>
</dbReference>
<evidence type="ECO:0000256" key="8">
    <source>
        <dbReference type="ARBA" id="ARBA00023235"/>
    </source>
</evidence>
<keyword evidence="6 11" id="KW-0028">Amino-acid biosynthesis</keyword>
<evidence type="ECO:0000256" key="9">
    <source>
        <dbReference type="ARBA" id="ARBA00051712"/>
    </source>
</evidence>